<dbReference type="AlphaFoldDB" id="A0A9W9Z384"/>
<dbReference type="EC" id="2.7.11.1" evidence="1"/>
<protein>
    <submittedName>
        <fullName evidence="1">Serine/threonine-protein kinase vrk1</fullName>
        <ecNumber evidence="1">2.7.11.1</ecNumber>
    </submittedName>
</protein>
<proteinExistence type="predicted"/>
<organism evidence="1 2">
    <name type="scientific">Desmophyllum pertusum</name>
    <dbReference type="NCBI Taxonomy" id="174260"/>
    <lineage>
        <taxon>Eukaryota</taxon>
        <taxon>Metazoa</taxon>
        <taxon>Cnidaria</taxon>
        <taxon>Anthozoa</taxon>
        <taxon>Hexacorallia</taxon>
        <taxon>Scleractinia</taxon>
        <taxon>Caryophylliina</taxon>
        <taxon>Caryophylliidae</taxon>
        <taxon>Desmophyllum</taxon>
    </lineage>
</organism>
<keyword evidence="1" id="KW-0808">Transferase</keyword>
<dbReference type="EMBL" id="MU826828">
    <property type="protein sequence ID" value="KAJ7374371.1"/>
    <property type="molecule type" value="Genomic_DNA"/>
</dbReference>
<reference evidence="1" key="1">
    <citation type="submission" date="2023-01" db="EMBL/GenBank/DDBJ databases">
        <title>Genome assembly of the deep-sea coral Lophelia pertusa.</title>
        <authorList>
            <person name="Herrera S."/>
            <person name="Cordes E."/>
        </authorList>
    </citation>
    <scope>NUCLEOTIDE SEQUENCE</scope>
    <source>
        <strain evidence="1">USNM1676648</strain>
        <tissue evidence="1">Polyp</tissue>
    </source>
</reference>
<dbReference type="Proteomes" id="UP001163046">
    <property type="component" value="Unassembled WGS sequence"/>
</dbReference>
<dbReference type="Gene3D" id="1.10.510.10">
    <property type="entry name" value="Transferase(Phosphotransferase) domain 1"/>
    <property type="match status" value="1"/>
</dbReference>
<evidence type="ECO:0000313" key="1">
    <source>
        <dbReference type="EMBL" id="KAJ7374371.1"/>
    </source>
</evidence>
<keyword evidence="1" id="KW-0418">Kinase</keyword>
<dbReference type="OrthoDB" id="2687620at2759"/>
<gene>
    <name evidence="1" type="primary">VRK1</name>
    <name evidence="1" type="ORF">OS493_007472</name>
</gene>
<sequence>MSVCNLCTVQKSMGLDVERKSSKPVQCRLKKLVLGATGKPNNVCSGKALPRVFISINNAFVRFADALSIAVTSRRSDLEILGYVMLQWLCDRLPLGKQS</sequence>
<accession>A0A9W9Z384</accession>
<comment type="caution">
    <text evidence="1">The sequence shown here is derived from an EMBL/GenBank/DDBJ whole genome shotgun (WGS) entry which is preliminary data.</text>
</comment>
<keyword evidence="2" id="KW-1185">Reference proteome</keyword>
<dbReference type="GO" id="GO:0004674">
    <property type="term" value="F:protein serine/threonine kinase activity"/>
    <property type="evidence" value="ECO:0007669"/>
    <property type="project" value="UniProtKB-EC"/>
</dbReference>
<evidence type="ECO:0000313" key="2">
    <source>
        <dbReference type="Proteomes" id="UP001163046"/>
    </source>
</evidence>
<name>A0A9W9Z384_9CNID</name>